<keyword evidence="1" id="KW-1133">Transmembrane helix</keyword>
<keyword evidence="3" id="KW-1185">Reference proteome</keyword>
<gene>
    <name evidence="2" type="ORF">GALMADRAFT_1064120</name>
</gene>
<organism evidence="2 3">
    <name type="scientific">Galerina marginata (strain CBS 339.88)</name>
    <dbReference type="NCBI Taxonomy" id="685588"/>
    <lineage>
        <taxon>Eukaryota</taxon>
        <taxon>Fungi</taxon>
        <taxon>Dikarya</taxon>
        <taxon>Basidiomycota</taxon>
        <taxon>Agaricomycotina</taxon>
        <taxon>Agaricomycetes</taxon>
        <taxon>Agaricomycetidae</taxon>
        <taxon>Agaricales</taxon>
        <taxon>Agaricineae</taxon>
        <taxon>Strophariaceae</taxon>
        <taxon>Galerina</taxon>
    </lineage>
</organism>
<name>A0A067SM16_GALM3</name>
<dbReference type="Proteomes" id="UP000027222">
    <property type="component" value="Unassembled WGS sequence"/>
</dbReference>
<evidence type="ECO:0000256" key="1">
    <source>
        <dbReference type="SAM" id="Phobius"/>
    </source>
</evidence>
<keyword evidence="1" id="KW-0812">Transmembrane</keyword>
<evidence type="ECO:0000313" key="3">
    <source>
        <dbReference type="Proteomes" id="UP000027222"/>
    </source>
</evidence>
<keyword evidence="1" id="KW-0472">Membrane</keyword>
<feature type="transmembrane region" description="Helical" evidence="1">
    <location>
        <begin position="39"/>
        <end position="59"/>
    </location>
</feature>
<proteinExistence type="predicted"/>
<evidence type="ECO:0000313" key="2">
    <source>
        <dbReference type="EMBL" id="KDR67828.1"/>
    </source>
</evidence>
<dbReference type="HOGENOM" id="CLU_2263970_0_0_1"/>
<feature type="transmembrane region" description="Helical" evidence="1">
    <location>
        <begin position="7"/>
        <end position="33"/>
    </location>
</feature>
<protein>
    <submittedName>
        <fullName evidence="2">Uncharacterized protein</fullName>
    </submittedName>
</protein>
<dbReference type="AlphaFoldDB" id="A0A067SM16"/>
<dbReference type="EMBL" id="KL142412">
    <property type="protein sequence ID" value="KDR67828.1"/>
    <property type="molecule type" value="Genomic_DNA"/>
</dbReference>
<reference evidence="3" key="1">
    <citation type="journal article" date="2014" name="Proc. Natl. Acad. Sci. U.S.A.">
        <title>Extensive sampling of basidiomycete genomes demonstrates inadequacy of the white-rot/brown-rot paradigm for wood decay fungi.</title>
        <authorList>
            <person name="Riley R."/>
            <person name="Salamov A.A."/>
            <person name="Brown D.W."/>
            <person name="Nagy L.G."/>
            <person name="Floudas D."/>
            <person name="Held B.W."/>
            <person name="Levasseur A."/>
            <person name="Lombard V."/>
            <person name="Morin E."/>
            <person name="Otillar R."/>
            <person name="Lindquist E.A."/>
            <person name="Sun H."/>
            <person name="LaButti K.M."/>
            <person name="Schmutz J."/>
            <person name="Jabbour D."/>
            <person name="Luo H."/>
            <person name="Baker S.E."/>
            <person name="Pisabarro A.G."/>
            <person name="Walton J.D."/>
            <person name="Blanchette R.A."/>
            <person name="Henrissat B."/>
            <person name="Martin F."/>
            <person name="Cullen D."/>
            <person name="Hibbett D.S."/>
            <person name="Grigoriev I.V."/>
        </authorList>
    </citation>
    <scope>NUCLEOTIDE SEQUENCE [LARGE SCALE GENOMIC DNA]</scope>
    <source>
        <strain evidence="3">CBS 339.88</strain>
    </source>
</reference>
<accession>A0A067SM16</accession>
<sequence>MFRRTRFFLGYTLHLSFVRALLFCVLCLLSALGFDPSCLFWRFVAASLVRFSLSLSLLLGSMYDYYHYHTSIPSCHVYKFTSLTTMVSVFFTHIHQEKNTFLC</sequence>